<dbReference type="GO" id="GO:0000978">
    <property type="term" value="F:RNA polymerase II cis-regulatory region sequence-specific DNA binding"/>
    <property type="evidence" value="ECO:0007669"/>
    <property type="project" value="TreeGrafter"/>
</dbReference>
<keyword evidence="3" id="KW-0539">Nucleus</keyword>
<dbReference type="CDD" id="cd12148">
    <property type="entry name" value="fungal_TF_MHR"/>
    <property type="match status" value="1"/>
</dbReference>
<feature type="domain" description="Xylanolytic transcriptional activator regulatory" evidence="5">
    <location>
        <begin position="314"/>
        <end position="386"/>
    </location>
</feature>
<evidence type="ECO:0000259" key="5">
    <source>
        <dbReference type="SMART" id="SM00906"/>
    </source>
</evidence>
<dbReference type="PANTHER" id="PTHR47424:SF15">
    <property type="entry name" value="ZN(II)2CYS6 TRANSCRIPTION FACTOR (EUROFUNG)"/>
    <property type="match status" value="1"/>
</dbReference>
<protein>
    <submittedName>
        <fullName evidence="6">Fungal-specific transcription factor domain-containing protein</fullName>
    </submittedName>
</protein>
<feature type="compositionally biased region" description="Polar residues" evidence="4">
    <location>
        <begin position="137"/>
        <end position="164"/>
    </location>
</feature>
<evidence type="ECO:0000313" key="6">
    <source>
        <dbReference type="EMBL" id="KAH6896738.1"/>
    </source>
</evidence>
<dbReference type="InterPro" id="IPR051127">
    <property type="entry name" value="Fungal_SecMet_Regulators"/>
</dbReference>
<dbReference type="Proteomes" id="UP000777438">
    <property type="component" value="Unassembled WGS sequence"/>
</dbReference>
<dbReference type="EMBL" id="JAGPYM010000003">
    <property type="protein sequence ID" value="KAH6896738.1"/>
    <property type="molecule type" value="Genomic_DNA"/>
</dbReference>
<proteinExistence type="predicted"/>
<dbReference type="AlphaFoldDB" id="A0A9P9AV29"/>
<feature type="region of interest" description="Disordered" evidence="4">
    <location>
        <begin position="98"/>
        <end position="120"/>
    </location>
</feature>
<feature type="region of interest" description="Disordered" evidence="4">
    <location>
        <begin position="1"/>
        <end position="24"/>
    </location>
</feature>
<evidence type="ECO:0000256" key="2">
    <source>
        <dbReference type="ARBA" id="ARBA00023163"/>
    </source>
</evidence>
<dbReference type="SMART" id="SM00906">
    <property type="entry name" value="Fungal_trans"/>
    <property type="match status" value="1"/>
</dbReference>
<feature type="region of interest" description="Disordered" evidence="4">
    <location>
        <begin position="137"/>
        <end position="178"/>
    </location>
</feature>
<dbReference type="OrthoDB" id="2571985at2759"/>
<dbReference type="GO" id="GO:0005634">
    <property type="term" value="C:nucleus"/>
    <property type="evidence" value="ECO:0007669"/>
    <property type="project" value="TreeGrafter"/>
</dbReference>
<dbReference type="PANTHER" id="PTHR47424">
    <property type="entry name" value="REGULATORY PROTEIN GAL4"/>
    <property type="match status" value="1"/>
</dbReference>
<dbReference type="Pfam" id="PF04082">
    <property type="entry name" value="Fungal_trans"/>
    <property type="match status" value="1"/>
</dbReference>
<evidence type="ECO:0000256" key="3">
    <source>
        <dbReference type="ARBA" id="ARBA00023242"/>
    </source>
</evidence>
<reference evidence="6 7" key="1">
    <citation type="journal article" date="2021" name="Nat. Commun.">
        <title>Genetic determinants of endophytism in the Arabidopsis root mycobiome.</title>
        <authorList>
            <person name="Mesny F."/>
            <person name="Miyauchi S."/>
            <person name="Thiergart T."/>
            <person name="Pickel B."/>
            <person name="Atanasova L."/>
            <person name="Karlsson M."/>
            <person name="Huettel B."/>
            <person name="Barry K.W."/>
            <person name="Haridas S."/>
            <person name="Chen C."/>
            <person name="Bauer D."/>
            <person name="Andreopoulos W."/>
            <person name="Pangilinan J."/>
            <person name="LaButti K."/>
            <person name="Riley R."/>
            <person name="Lipzen A."/>
            <person name="Clum A."/>
            <person name="Drula E."/>
            <person name="Henrissat B."/>
            <person name="Kohler A."/>
            <person name="Grigoriev I.V."/>
            <person name="Martin F.M."/>
            <person name="Hacquard S."/>
        </authorList>
    </citation>
    <scope>NUCLEOTIDE SEQUENCE [LARGE SCALE GENOMIC DNA]</scope>
    <source>
        <strain evidence="6 7">MPI-CAGE-CH-0241</strain>
    </source>
</reference>
<sequence>MTPPSTTDRQSQARTALTSDVADRFSTEMERLDVSSIGDVVTQTAHEQSPAKETEGEITWLGGVNAHTQGTEFYGGSSNLAFLNTLFARARTRVRSCSREPGAPAHEEDSVVDENSPGHLQNSQLSIVNLMYNADSATIRSPPSSSASKAQDNTTLPPSPSTARSEPPSLGVTETRSSNKHNLDVEKYFIDSYFSNKHHIHPFLDENHFRDRCMQLSSPHIDLTPSKRSSTFRSLYYAVVAVGAINAPMNEGPNLNHSNQSWHTKQAPLHYANWYFDLAHRALGNTFEISTLETCQALFLLTVFCQNALKPHSCYLYSGMAVRTAIAIGLTNETYGNTLAVAQEARRTWWCIYSHEVEMCCSSGRVDGLKDPRHYSTPLPSWTTSSELALCSSELAIIPVMVDLARILREASLDIYHDVSERSLRKKSQIAFKLDTALDSWKRQLPSFLDLESFALDEAEWAFKQKLVLKFRSYNARILIHRPFLVASSASYDSSEFSRHVEICLDASRATIQVIHESLAHRPYLRAWWYCTTYTLYATMIILHLVLLDFPKVPGEELVEDVEKSLEIFSVMAKSVTVAKRCGELTQEILGVAKRYLRGRNDRQTTTANVTPPSIPDDIRVSADIFGGTLPNVDEIWDDEHLIALLNQDEPGPSRANALADFLDPSILQGFVAGDGFS</sequence>
<accession>A0A9P9AV29</accession>
<name>A0A9P9AV29_9HYPO</name>
<dbReference type="GO" id="GO:0000435">
    <property type="term" value="P:positive regulation of transcription from RNA polymerase II promoter by galactose"/>
    <property type="evidence" value="ECO:0007669"/>
    <property type="project" value="TreeGrafter"/>
</dbReference>
<keyword evidence="1" id="KW-0805">Transcription regulation</keyword>
<dbReference type="GO" id="GO:0000981">
    <property type="term" value="F:DNA-binding transcription factor activity, RNA polymerase II-specific"/>
    <property type="evidence" value="ECO:0007669"/>
    <property type="project" value="TreeGrafter"/>
</dbReference>
<keyword evidence="2" id="KW-0804">Transcription</keyword>
<evidence type="ECO:0000256" key="4">
    <source>
        <dbReference type="SAM" id="MobiDB-lite"/>
    </source>
</evidence>
<dbReference type="InterPro" id="IPR007219">
    <property type="entry name" value="XnlR_reg_dom"/>
</dbReference>
<gene>
    <name evidence="6" type="ORF">B0T10DRAFT_583352</name>
</gene>
<evidence type="ECO:0000256" key="1">
    <source>
        <dbReference type="ARBA" id="ARBA00023015"/>
    </source>
</evidence>
<comment type="caution">
    <text evidence="6">The sequence shown here is derived from an EMBL/GenBank/DDBJ whole genome shotgun (WGS) entry which is preliminary data.</text>
</comment>
<dbReference type="GO" id="GO:0006351">
    <property type="term" value="P:DNA-templated transcription"/>
    <property type="evidence" value="ECO:0007669"/>
    <property type="project" value="InterPro"/>
</dbReference>
<organism evidence="6 7">
    <name type="scientific">Thelonectria olida</name>
    <dbReference type="NCBI Taxonomy" id="1576542"/>
    <lineage>
        <taxon>Eukaryota</taxon>
        <taxon>Fungi</taxon>
        <taxon>Dikarya</taxon>
        <taxon>Ascomycota</taxon>
        <taxon>Pezizomycotina</taxon>
        <taxon>Sordariomycetes</taxon>
        <taxon>Hypocreomycetidae</taxon>
        <taxon>Hypocreales</taxon>
        <taxon>Nectriaceae</taxon>
        <taxon>Thelonectria</taxon>
    </lineage>
</organism>
<evidence type="ECO:0000313" key="7">
    <source>
        <dbReference type="Proteomes" id="UP000777438"/>
    </source>
</evidence>
<dbReference type="GO" id="GO:0008270">
    <property type="term" value="F:zinc ion binding"/>
    <property type="evidence" value="ECO:0007669"/>
    <property type="project" value="InterPro"/>
</dbReference>
<feature type="compositionally biased region" description="Polar residues" evidence="4">
    <location>
        <begin position="1"/>
        <end position="18"/>
    </location>
</feature>
<keyword evidence="7" id="KW-1185">Reference proteome</keyword>